<dbReference type="EMBL" id="ON649702">
    <property type="protein sequence ID" value="UVF62483.1"/>
    <property type="molecule type" value="Genomic_DNA"/>
</dbReference>
<name>A0A976YE09_9CAUD</name>
<dbReference type="Proteomes" id="UP001157002">
    <property type="component" value="Segment"/>
</dbReference>
<dbReference type="GeneID" id="80545038"/>
<reference evidence="1 2" key="1">
    <citation type="submission" date="2022-05" db="EMBL/GenBank/DDBJ databases">
        <title>Diverse viruses of marine archaea discovered using metagenomics.</title>
        <authorList>
            <person name="Zhou Y."/>
        </authorList>
    </citation>
    <scope>NUCLEOTIDE SEQUENCE [LARGE SCALE GENOMIC DNA]</scope>
    <source>
        <strain evidence="1">YSH_150918</strain>
    </source>
</reference>
<sequence>MRKIKVEKKQKKQKKTEEREEEFFGGITFEGDLAQDFFKEKIEEDKLKQDPPSKEHIHVEPYYARHVLNNFNEFDKHVKDRAKVHKLRLFEYLNLDKVRDWISNHIEFFEKSLLEVDSICSSKCESGSSNSCLKCAVSHHHSFRQNRKSFKKIFSIAYAHLKAEEEGKGCKLKDPTKCKACSYVVQLHQHNNTFNPIGDLIKEKKAIFRSLYKIENPYQDIISKLFEMRQKRIVHYYQGEAHILKNTMDSIADFKREESDINEAMWEAQYRKNENGFTESEMFSFLYMCFSEGGSFWDLDFRFQEIDKFLRSYLEGYAQVYPEYKNSESIFD</sequence>
<proteinExistence type="predicted"/>
<evidence type="ECO:0000313" key="1">
    <source>
        <dbReference type="EMBL" id="UVF62483.1"/>
    </source>
</evidence>
<protein>
    <submittedName>
        <fullName evidence="1">Uncharacterized protein</fullName>
    </submittedName>
</protein>
<dbReference type="RefSeq" id="YP_010806077.1">
    <property type="nucleotide sequence ID" value="NC_077214.1"/>
</dbReference>
<organism evidence="1 2">
    <name type="scientific">Poseidoniales virus YSH_150918</name>
    <dbReference type="NCBI Taxonomy" id="3071324"/>
    <lineage>
        <taxon>Viruses</taxon>
        <taxon>Duplodnaviria</taxon>
        <taxon>Heunggongvirae</taxon>
        <taxon>Uroviricota</taxon>
        <taxon>Caudoviricetes</taxon>
        <taxon>Magrovirales</taxon>
        <taxon>Aoguangviridae</taxon>
        <taxon>Aobingvirus</taxon>
        <taxon>Aobingvirus yangshanense</taxon>
    </lineage>
</organism>
<keyword evidence="2" id="KW-1185">Reference proteome</keyword>
<accession>A0A976YE09</accession>
<dbReference type="KEGG" id="vg:80545038"/>
<evidence type="ECO:0000313" key="2">
    <source>
        <dbReference type="Proteomes" id="UP001157002"/>
    </source>
</evidence>